<comment type="caution">
    <text evidence="2">The sequence shown here is derived from an EMBL/GenBank/DDBJ whole genome shotgun (WGS) entry which is preliminary data.</text>
</comment>
<reference evidence="2 3" key="1">
    <citation type="journal article" date="2019" name="Genome Biol. Evol.">
        <title>Insights into the evolution of the New World diploid cottons (Gossypium, subgenus Houzingenia) based on genome sequencing.</title>
        <authorList>
            <person name="Grover C.E."/>
            <person name="Arick M.A. 2nd"/>
            <person name="Thrash A."/>
            <person name="Conover J.L."/>
            <person name="Sanders W.S."/>
            <person name="Peterson D.G."/>
            <person name="Frelichowski J.E."/>
            <person name="Scheffler J.A."/>
            <person name="Scheffler B.E."/>
            <person name="Wendel J.F."/>
        </authorList>
    </citation>
    <scope>NUCLEOTIDE SEQUENCE [LARGE SCALE GENOMIC DNA]</scope>
    <source>
        <strain evidence="2">6</strain>
        <tissue evidence="2">Leaf</tissue>
    </source>
</reference>
<dbReference type="AlphaFoldDB" id="A0A7J9JJI3"/>
<name>A0A7J9JJI3_9ROSI</name>
<evidence type="ECO:0000256" key="1">
    <source>
        <dbReference type="SAM" id="MobiDB-lite"/>
    </source>
</evidence>
<organism evidence="2 3">
    <name type="scientific">Gossypium armourianum</name>
    <dbReference type="NCBI Taxonomy" id="34283"/>
    <lineage>
        <taxon>Eukaryota</taxon>
        <taxon>Viridiplantae</taxon>
        <taxon>Streptophyta</taxon>
        <taxon>Embryophyta</taxon>
        <taxon>Tracheophyta</taxon>
        <taxon>Spermatophyta</taxon>
        <taxon>Magnoliopsida</taxon>
        <taxon>eudicotyledons</taxon>
        <taxon>Gunneridae</taxon>
        <taxon>Pentapetalae</taxon>
        <taxon>rosids</taxon>
        <taxon>malvids</taxon>
        <taxon>Malvales</taxon>
        <taxon>Malvaceae</taxon>
        <taxon>Malvoideae</taxon>
        <taxon>Gossypium</taxon>
    </lineage>
</organism>
<dbReference type="Proteomes" id="UP000593575">
    <property type="component" value="Unassembled WGS sequence"/>
</dbReference>
<feature type="non-terminal residue" evidence="2">
    <location>
        <position position="1"/>
    </location>
</feature>
<evidence type="ECO:0000313" key="3">
    <source>
        <dbReference type="Proteomes" id="UP000593575"/>
    </source>
</evidence>
<feature type="region of interest" description="Disordered" evidence="1">
    <location>
        <begin position="1"/>
        <end position="23"/>
    </location>
</feature>
<gene>
    <name evidence="2" type="ORF">Goarm_006902</name>
</gene>
<evidence type="ECO:0000313" key="2">
    <source>
        <dbReference type="EMBL" id="MBA0834560.1"/>
    </source>
</evidence>
<dbReference type="EMBL" id="JABFAE010000008">
    <property type="protein sequence ID" value="MBA0834560.1"/>
    <property type="molecule type" value="Genomic_DNA"/>
</dbReference>
<accession>A0A7J9JJI3</accession>
<proteinExistence type="predicted"/>
<sequence>SHHHQRQRKSESKKPKQSFRKLA</sequence>
<protein>
    <submittedName>
        <fullName evidence="2">Uncharacterized protein</fullName>
    </submittedName>
</protein>
<keyword evidence="3" id="KW-1185">Reference proteome</keyword>